<dbReference type="PIRSF" id="PIRSF002808">
    <property type="entry name" value="Hexose_phosphate_transp"/>
    <property type="match status" value="1"/>
</dbReference>
<dbReference type="InterPro" id="IPR000849">
    <property type="entry name" value="Sugar_P_transporter"/>
</dbReference>
<proteinExistence type="predicted"/>
<protein>
    <submittedName>
        <fullName evidence="8">MFS transporter</fullName>
    </submittedName>
</protein>
<feature type="transmembrane region" description="Helical" evidence="6">
    <location>
        <begin position="158"/>
        <end position="179"/>
    </location>
</feature>
<evidence type="ECO:0000256" key="4">
    <source>
        <dbReference type="ARBA" id="ARBA00022989"/>
    </source>
</evidence>
<evidence type="ECO:0000256" key="6">
    <source>
        <dbReference type="SAM" id="Phobius"/>
    </source>
</evidence>
<dbReference type="Pfam" id="PF07690">
    <property type="entry name" value="MFS_1"/>
    <property type="match status" value="1"/>
</dbReference>
<evidence type="ECO:0000259" key="7">
    <source>
        <dbReference type="PROSITE" id="PS50850"/>
    </source>
</evidence>
<evidence type="ECO:0000256" key="3">
    <source>
        <dbReference type="ARBA" id="ARBA00022692"/>
    </source>
</evidence>
<reference evidence="8 9" key="1">
    <citation type="journal article" date="2014" name="World J. Microbiol. Biotechnol.">
        <title>Biodiversity and physiological characteristics of Antarctic and Arctic lichens-associated bacteria.</title>
        <authorList>
            <person name="Lee Y.M."/>
            <person name="Kim E.H."/>
            <person name="Lee H.K."/>
            <person name="Hong S.G."/>
        </authorList>
    </citation>
    <scope>NUCLEOTIDE SEQUENCE [LARGE SCALE GENOMIC DNA]</scope>
    <source>
        <strain evidence="8 9">PAMC 26569</strain>
        <plasmid evidence="8">unnamed1</plasmid>
    </source>
</reference>
<feature type="transmembrane region" description="Helical" evidence="6">
    <location>
        <begin position="361"/>
        <end position="385"/>
    </location>
</feature>
<evidence type="ECO:0000256" key="5">
    <source>
        <dbReference type="ARBA" id="ARBA00023136"/>
    </source>
</evidence>
<dbReference type="InterPro" id="IPR036259">
    <property type="entry name" value="MFS_trans_sf"/>
</dbReference>
<keyword evidence="8" id="KW-0614">Plasmid</keyword>
<dbReference type="SUPFAM" id="SSF103473">
    <property type="entry name" value="MFS general substrate transporter"/>
    <property type="match status" value="1"/>
</dbReference>
<keyword evidence="2" id="KW-1003">Cell membrane</keyword>
<accession>A0A6M8HXV3</accession>
<dbReference type="AlphaFoldDB" id="A0A6M8HXV3"/>
<feature type="transmembrane region" description="Helical" evidence="6">
    <location>
        <begin position="229"/>
        <end position="248"/>
    </location>
</feature>
<feature type="transmembrane region" description="Helical" evidence="6">
    <location>
        <begin position="391"/>
        <end position="412"/>
    </location>
</feature>
<dbReference type="PANTHER" id="PTHR11662">
    <property type="entry name" value="SOLUTE CARRIER FAMILY 17"/>
    <property type="match status" value="1"/>
</dbReference>
<geneLocation type="plasmid" evidence="8 9">
    <name>unnamed1</name>
</geneLocation>
<feature type="transmembrane region" description="Helical" evidence="6">
    <location>
        <begin position="327"/>
        <end position="349"/>
    </location>
</feature>
<feature type="domain" description="Major facilitator superfamily (MFS) profile" evidence="7">
    <location>
        <begin position="8"/>
        <end position="417"/>
    </location>
</feature>
<dbReference type="PANTHER" id="PTHR11662:SF399">
    <property type="entry name" value="FI19708P1-RELATED"/>
    <property type="match status" value="1"/>
</dbReference>
<dbReference type="InterPro" id="IPR020846">
    <property type="entry name" value="MFS_dom"/>
</dbReference>
<dbReference type="EMBL" id="CP053709">
    <property type="protein sequence ID" value="QKE93076.1"/>
    <property type="molecule type" value="Genomic_DNA"/>
</dbReference>
<dbReference type="KEGG" id="lck:HN018_23045"/>
<dbReference type="Proteomes" id="UP000500767">
    <property type="component" value="Plasmid unnamed1"/>
</dbReference>
<dbReference type="PROSITE" id="PS50850">
    <property type="entry name" value="MFS"/>
    <property type="match status" value="1"/>
</dbReference>
<name>A0A6M8HXV3_9PROT</name>
<organism evidence="8 9">
    <name type="scientific">Lichenicola cladoniae</name>
    <dbReference type="NCBI Taxonomy" id="1484109"/>
    <lineage>
        <taxon>Bacteria</taxon>
        <taxon>Pseudomonadati</taxon>
        <taxon>Pseudomonadota</taxon>
        <taxon>Alphaproteobacteria</taxon>
        <taxon>Acetobacterales</taxon>
        <taxon>Acetobacteraceae</taxon>
        <taxon>Lichenicola</taxon>
    </lineage>
</organism>
<gene>
    <name evidence="8" type="ORF">HN018_23045</name>
</gene>
<dbReference type="GO" id="GO:0005886">
    <property type="term" value="C:plasma membrane"/>
    <property type="evidence" value="ECO:0007669"/>
    <property type="project" value="UniProtKB-SubCell"/>
</dbReference>
<dbReference type="InterPro" id="IPR011701">
    <property type="entry name" value="MFS"/>
</dbReference>
<sequence>MDSRRYRIAFLLLGMSLLSYVDRATISFAATGIAHDFRLTPVALGFLFSSFLWSYSALVVPMGVMVDRFGPKRIAGLGLAVWSAATVAGGLVPGYGSLLLTRLVMGGAEAVSNPSGARVVRSWFPAAERGIVTALFNSGSYVGPALCALIAGPLIAAFGWRSLFFLSGVLGLIWLLFWLRMFEQPERARWLGEGECQHILATRDTKQPGHATGYPKASGLLRLLRAGPGLWGVAVTQGCNVYAQYLFLTWLPSYLRHVLKVPTANVGFWAAVPYAVAAAACIVAGHASDRLLRGRVAGGGRRLAVAAMACIVATVAAIPFAHTTTMAILLAALSLSGIASTTSLNFALLNDIVASPSDVGVCMGFVVLVGNLFGLTAPIVTGYVVSTTGGYTAAFLAAGTLQIFGAASALLLSHGAIVASHISNTDAAPPPRTRECK</sequence>
<evidence type="ECO:0000256" key="1">
    <source>
        <dbReference type="ARBA" id="ARBA00004651"/>
    </source>
</evidence>
<feature type="transmembrane region" description="Helical" evidence="6">
    <location>
        <begin position="268"/>
        <end position="288"/>
    </location>
</feature>
<comment type="subcellular location">
    <subcellularLocation>
        <location evidence="1">Cell membrane</location>
        <topology evidence="1">Multi-pass membrane protein</topology>
    </subcellularLocation>
</comment>
<evidence type="ECO:0000256" key="2">
    <source>
        <dbReference type="ARBA" id="ARBA00022475"/>
    </source>
</evidence>
<feature type="transmembrane region" description="Helical" evidence="6">
    <location>
        <begin position="39"/>
        <end position="62"/>
    </location>
</feature>
<dbReference type="CDD" id="cd17319">
    <property type="entry name" value="MFS_ExuT_GudP_like"/>
    <property type="match status" value="1"/>
</dbReference>
<feature type="transmembrane region" description="Helical" evidence="6">
    <location>
        <begin position="74"/>
        <end position="95"/>
    </location>
</feature>
<keyword evidence="4 6" id="KW-1133">Transmembrane helix</keyword>
<keyword evidence="9" id="KW-1185">Reference proteome</keyword>
<evidence type="ECO:0000313" key="9">
    <source>
        <dbReference type="Proteomes" id="UP000500767"/>
    </source>
</evidence>
<dbReference type="InterPro" id="IPR050382">
    <property type="entry name" value="MFS_Na/Anion_cotransporter"/>
</dbReference>
<dbReference type="Gene3D" id="1.20.1250.20">
    <property type="entry name" value="MFS general substrate transporter like domains"/>
    <property type="match status" value="2"/>
</dbReference>
<feature type="transmembrane region" description="Helical" evidence="6">
    <location>
        <begin position="300"/>
        <end position="321"/>
    </location>
</feature>
<dbReference type="GO" id="GO:0022857">
    <property type="term" value="F:transmembrane transporter activity"/>
    <property type="evidence" value="ECO:0007669"/>
    <property type="project" value="InterPro"/>
</dbReference>
<evidence type="ECO:0000313" key="8">
    <source>
        <dbReference type="EMBL" id="QKE93076.1"/>
    </source>
</evidence>
<keyword evidence="3 6" id="KW-0812">Transmembrane</keyword>
<keyword evidence="5 6" id="KW-0472">Membrane</keyword>